<gene>
    <name evidence="2" type="ORF">ILEXP_LOCUS51941</name>
</gene>
<dbReference type="InterPro" id="IPR036322">
    <property type="entry name" value="WD40_repeat_dom_sf"/>
</dbReference>
<accession>A0ABC8ULE6</accession>
<sequence>MSGKYIASVSEDGARIWSIVSGAKCIYELPSNGNKFESCTFHPVYSQLLVVGSYQTLELWNPIESNKTLSYQAHKGIIPALAASPQTQLIASANHDHLVKLWK</sequence>
<protein>
    <submittedName>
        <fullName evidence="2">Uncharacterized protein</fullName>
    </submittedName>
</protein>
<dbReference type="EMBL" id="CAUOFW020008168">
    <property type="protein sequence ID" value="CAK9181830.1"/>
    <property type="molecule type" value="Genomic_DNA"/>
</dbReference>
<evidence type="ECO:0000256" key="1">
    <source>
        <dbReference type="PROSITE-ProRule" id="PRU00221"/>
    </source>
</evidence>
<keyword evidence="3" id="KW-1185">Reference proteome</keyword>
<comment type="caution">
    <text evidence="2">The sequence shown here is derived from an EMBL/GenBank/DDBJ whole genome shotgun (WGS) entry which is preliminary data.</text>
</comment>
<dbReference type="SUPFAM" id="SSF50978">
    <property type="entry name" value="WD40 repeat-like"/>
    <property type="match status" value="1"/>
</dbReference>
<dbReference type="InterPro" id="IPR015943">
    <property type="entry name" value="WD40/YVTN_repeat-like_dom_sf"/>
</dbReference>
<reference evidence="2 3" key="1">
    <citation type="submission" date="2024-02" db="EMBL/GenBank/DDBJ databases">
        <authorList>
            <person name="Vignale AGUSTIN F."/>
            <person name="Sosa J E."/>
            <person name="Modenutti C."/>
        </authorList>
    </citation>
    <scope>NUCLEOTIDE SEQUENCE [LARGE SCALE GENOMIC DNA]</scope>
</reference>
<dbReference type="AlphaFoldDB" id="A0ABC8ULE6"/>
<dbReference type="PROSITE" id="PS50082">
    <property type="entry name" value="WD_REPEATS_2"/>
    <property type="match status" value="1"/>
</dbReference>
<proteinExistence type="predicted"/>
<keyword evidence="1" id="KW-0853">WD repeat</keyword>
<dbReference type="PANTHER" id="PTHR44376:SF8">
    <property type="entry name" value="TRANSCRIPTIONAL COREPRESSOR LEUNIG-LIKE"/>
    <property type="match status" value="1"/>
</dbReference>
<feature type="repeat" description="WD" evidence="1">
    <location>
        <begin position="71"/>
        <end position="103"/>
    </location>
</feature>
<organism evidence="2 3">
    <name type="scientific">Ilex paraguariensis</name>
    <name type="common">yerba mate</name>
    <dbReference type="NCBI Taxonomy" id="185542"/>
    <lineage>
        <taxon>Eukaryota</taxon>
        <taxon>Viridiplantae</taxon>
        <taxon>Streptophyta</taxon>
        <taxon>Embryophyta</taxon>
        <taxon>Tracheophyta</taxon>
        <taxon>Spermatophyta</taxon>
        <taxon>Magnoliopsida</taxon>
        <taxon>eudicotyledons</taxon>
        <taxon>Gunneridae</taxon>
        <taxon>Pentapetalae</taxon>
        <taxon>asterids</taxon>
        <taxon>campanulids</taxon>
        <taxon>Aquifoliales</taxon>
        <taxon>Aquifoliaceae</taxon>
        <taxon>Ilex</taxon>
    </lineage>
</organism>
<dbReference type="InterPro" id="IPR001680">
    <property type="entry name" value="WD40_rpt"/>
</dbReference>
<dbReference type="PROSITE" id="PS50294">
    <property type="entry name" value="WD_REPEATS_REGION"/>
    <property type="match status" value="1"/>
</dbReference>
<name>A0ABC8ULE6_9AQUA</name>
<evidence type="ECO:0000313" key="3">
    <source>
        <dbReference type="Proteomes" id="UP001642360"/>
    </source>
</evidence>
<dbReference type="Proteomes" id="UP001642360">
    <property type="component" value="Unassembled WGS sequence"/>
</dbReference>
<dbReference type="Pfam" id="PF00400">
    <property type="entry name" value="WD40"/>
    <property type="match status" value="1"/>
</dbReference>
<dbReference type="PANTHER" id="PTHR44376">
    <property type="entry name" value="TRANSCRIPTIONAL REGULATOR OF FILAMENTOUS GROWTH FLO8"/>
    <property type="match status" value="1"/>
</dbReference>
<evidence type="ECO:0000313" key="2">
    <source>
        <dbReference type="EMBL" id="CAK9181830.1"/>
    </source>
</evidence>
<dbReference type="SMART" id="SM00320">
    <property type="entry name" value="WD40"/>
    <property type="match status" value="2"/>
</dbReference>
<dbReference type="InterPro" id="IPR044716">
    <property type="entry name" value="LEUNIG-like"/>
</dbReference>
<dbReference type="Gene3D" id="2.130.10.10">
    <property type="entry name" value="YVTN repeat-like/Quinoprotein amine dehydrogenase"/>
    <property type="match status" value="1"/>
</dbReference>